<dbReference type="EMBL" id="SJCY01000004">
    <property type="protein sequence ID" value="TDG36371.1"/>
    <property type="molecule type" value="Genomic_DNA"/>
</dbReference>
<evidence type="ECO:0000256" key="1">
    <source>
        <dbReference type="SAM" id="Phobius"/>
    </source>
</evidence>
<name>A0A4R5ML28_9SPHI</name>
<comment type="caution">
    <text evidence="3">The sequence shown here is derived from an EMBL/GenBank/DDBJ whole genome shotgun (WGS) entry which is preliminary data.</text>
</comment>
<evidence type="ECO:0000259" key="2">
    <source>
        <dbReference type="Pfam" id="PF07584"/>
    </source>
</evidence>
<dbReference type="Proteomes" id="UP000295668">
    <property type="component" value="Unassembled WGS sequence"/>
</dbReference>
<dbReference type="RefSeq" id="WP_133262101.1">
    <property type="nucleotide sequence ID" value="NZ_SJCY01000004.1"/>
</dbReference>
<dbReference type="InterPro" id="IPR029062">
    <property type="entry name" value="Class_I_gatase-like"/>
</dbReference>
<keyword evidence="1" id="KW-0472">Membrane</keyword>
<accession>A0A4R5ML28</accession>
<evidence type="ECO:0000313" key="4">
    <source>
        <dbReference type="Proteomes" id="UP000295668"/>
    </source>
</evidence>
<feature type="transmembrane region" description="Helical" evidence="1">
    <location>
        <begin position="6"/>
        <end position="26"/>
    </location>
</feature>
<evidence type="ECO:0000313" key="3">
    <source>
        <dbReference type="EMBL" id="TDG36371.1"/>
    </source>
</evidence>
<dbReference type="SUPFAM" id="SSF52317">
    <property type="entry name" value="Class I glutamine amidotransferase-like"/>
    <property type="match status" value="1"/>
</dbReference>
<organism evidence="3 4">
    <name type="scientific">Pedobacter changchengzhani</name>
    <dbReference type="NCBI Taxonomy" id="2529274"/>
    <lineage>
        <taxon>Bacteria</taxon>
        <taxon>Pseudomonadati</taxon>
        <taxon>Bacteroidota</taxon>
        <taxon>Sphingobacteriia</taxon>
        <taxon>Sphingobacteriales</taxon>
        <taxon>Sphingobacteriaceae</taxon>
        <taxon>Pedobacter</taxon>
    </lineage>
</organism>
<feature type="transmembrane region" description="Helical" evidence="1">
    <location>
        <begin position="650"/>
        <end position="672"/>
    </location>
</feature>
<protein>
    <recommendedName>
        <fullName evidence="2">Aerotolerance regulator N-terminal domain-containing protein</fullName>
    </recommendedName>
</protein>
<proteinExistence type="predicted"/>
<sequence>MNFLYPGFLFALLSVAIPVIIHLFNFRKFRKIYFSNVQLLKKVKQQNSSTEKLKNLLILCSRILAIVFLVLAFAQPYIPQNNQKATFLNNIVSVYIDNSYSMEAVNKDGNLLDESKRRAKEVIKSFGINDRFQILTNSFEGKQQRLLNADEFLQALDDVKISGTSRTLQQIFNRQATILTGSTNKYSFIISDFQKNINPNKKLETQPDIQYSLLKLNASNLPNVGIDSVWSLSPNHQPGITEKFVVQIKNYGDQEAKNIPLKLTINNQQKALSPVSIASGKSIKDTLSFSGLNSGWQKGALTIKDFPITFDDTLAFSFKVDESLSVLSINGNDAGNYIKALFGADSYYKLAENTENNISYGTFDKYKLIVLNGLKNPSSGLADQLKKYLESGGTLAIFPNVNADMQVYNGFLKSLSLPIIASLITTETKVDKIDLQHPVFKSVFQEIPKNIDLPLIKRYFSFSDNNNSNRESILSFAGGQSFFAKYSVGSGNIYLCATDLNASEGNFARHPIFLPLMYRLAFSSLAEQPLYYNLGNDVALQSNKINLAQNQTLKLVSKNFEAIPEVRQMNGKTYIYVADQLKNAGFYDLKLNDSLLSVYASNVGRTESDMHYLSENELGNLTAKSNIKIFDADKDAVKLISGTHKIKQTLWKLCLILSLVFIATEILLIKFFNQSKKLI</sequence>
<dbReference type="InterPro" id="IPR011933">
    <property type="entry name" value="Double_TM_dom"/>
</dbReference>
<gene>
    <name evidence="3" type="ORF">EZJ43_07570</name>
</gene>
<reference evidence="3 4" key="1">
    <citation type="submission" date="2019-02" db="EMBL/GenBank/DDBJ databases">
        <title>Pedobacter sp. nov., a novel speices isolated from soil of pinguins habitat in Antarcitica.</title>
        <authorList>
            <person name="He R.-H."/>
        </authorList>
    </citation>
    <scope>NUCLEOTIDE SEQUENCE [LARGE SCALE GENOMIC DNA]</scope>
    <source>
        <strain evidence="3 4">E01020</strain>
    </source>
</reference>
<keyword evidence="1" id="KW-1133">Transmembrane helix</keyword>
<feature type="transmembrane region" description="Helical" evidence="1">
    <location>
        <begin position="56"/>
        <end position="78"/>
    </location>
</feature>
<dbReference type="PANTHER" id="PTHR37464:SF1">
    <property type="entry name" value="BLL2463 PROTEIN"/>
    <property type="match status" value="1"/>
</dbReference>
<dbReference type="NCBIfam" id="TIGR02226">
    <property type="entry name" value="two_anch"/>
    <property type="match status" value="1"/>
</dbReference>
<dbReference type="PANTHER" id="PTHR37464">
    <property type="entry name" value="BLL2463 PROTEIN"/>
    <property type="match status" value="1"/>
</dbReference>
<dbReference type="AlphaFoldDB" id="A0A4R5ML28"/>
<keyword evidence="1" id="KW-0812">Transmembrane</keyword>
<feature type="domain" description="Aerotolerance regulator N-terminal" evidence="2">
    <location>
        <begin position="1"/>
        <end position="76"/>
    </location>
</feature>
<dbReference type="InterPro" id="IPR024163">
    <property type="entry name" value="Aerotolerance_reg_N"/>
</dbReference>
<dbReference type="OrthoDB" id="9810200at2"/>
<dbReference type="Pfam" id="PF07584">
    <property type="entry name" value="BatA"/>
    <property type="match status" value="1"/>
</dbReference>
<keyword evidence="4" id="KW-1185">Reference proteome</keyword>